<proteinExistence type="predicted"/>
<name>A0AC60Q390_IXOPE</name>
<dbReference type="EMBL" id="JABSTQ010009557">
    <property type="protein sequence ID" value="KAG0428176.1"/>
    <property type="molecule type" value="Genomic_DNA"/>
</dbReference>
<dbReference type="Proteomes" id="UP000805193">
    <property type="component" value="Unassembled WGS sequence"/>
</dbReference>
<evidence type="ECO:0000313" key="2">
    <source>
        <dbReference type="Proteomes" id="UP000805193"/>
    </source>
</evidence>
<keyword evidence="2" id="KW-1185">Reference proteome</keyword>
<organism evidence="1 2">
    <name type="scientific">Ixodes persulcatus</name>
    <name type="common">Taiga tick</name>
    <dbReference type="NCBI Taxonomy" id="34615"/>
    <lineage>
        <taxon>Eukaryota</taxon>
        <taxon>Metazoa</taxon>
        <taxon>Ecdysozoa</taxon>
        <taxon>Arthropoda</taxon>
        <taxon>Chelicerata</taxon>
        <taxon>Arachnida</taxon>
        <taxon>Acari</taxon>
        <taxon>Parasitiformes</taxon>
        <taxon>Ixodida</taxon>
        <taxon>Ixodoidea</taxon>
        <taxon>Ixodidae</taxon>
        <taxon>Ixodinae</taxon>
        <taxon>Ixodes</taxon>
    </lineage>
</organism>
<protein>
    <submittedName>
        <fullName evidence="1">Uncharacterized protein</fullName>
    </submittedName>
</protein>
<accession>A0AC60Q390</accession>
<sequence length="727" mass="80052">MPPPRKRKRSSSLRDSRRPTNIPDLESYFRERFLDVNAPCTNARSFTSASIAGFRQERCWIAENLGIWNGLLHPVGIELLENVAGRLTLRAFVNCNPSASEYRFVSVFLMKRLLNDHRCVQKVKLSYTGELFDDESQLLSQVHPTAGIQKIALDGHRMNKPQLCQLVRVMLLGDPVRLKLRHVCFGATEKTALVQSIDRANTRLTDLDLSDNQLRGHDSLALLKALETSKTIKHLKLDSNMVGVRGAQRFAKFLKTNKTLLSVSLFKTKINDKGAVAIGQALAANSTLECLIIGGPSIGPTGAQAIVSSLELNNTLTQLALLCNDLDSSGAVFLARMLQSNKTLRTFDMGIRFIRSDGIGAIADSLTNNRTLLKLAIDGNLFTEEAVVAFSRLVASNKTLKHFHVKRGCCLRSAAPFNEFVEALALNRSLEGIKLSVMYPCSMQTLSQKLRCHETLRDLSIQTNALDTSLLFGALASNRSVRTFEIDSVLSLTSLMALANLLRVTTTIRSVTVSNKVRNTSLMWLVRGLASNSSIWRFHVGSHKLGVGLCRTIATMLVENSTLSALILNDAPVDELGLVTLAGGLSSNQVLQKLSVVYPASSVAGFSVSQCLRRNRALLSRALQFVFKIATDKSSAAAFQLYRGSEYFAHELSLYSEVSSALSADSLVREANKYILENYFVITGVVKDELVCLRPHRRTALTAQLDELNAYCLHAITSFLKVSDVKG</sequence>
<reference evidence="1 2" key="1">
    <citation type="journal article" date="2020" name="Cell">
        <title>Large-Scale Comparative Analyses of Tick Genomes Elucidate Their Genetic Diversity and Vector Capacities.</title>
        <authorList>
            <consortium name="Tick Genome and Microbiome Consortium (TIGMIC)"/>
            <person name="Jia N."/>
            <person name="Wang J."/>
            <person name="Shi W."/>
            <person name="Du L."/>
            <person name="Sun Y."/>
            <person name="Zhan W."/>
            <person name="Jiang J.F."/>
            <person name="Wang Q."/>
            <person name="Zhang B."/>
            <person name="Ji P."/>
            <person name="Bell-Sakyi L."/>
            <person name="Cui X.M."/>
            <person name="Yuan T.T."/>
            <person name="Jiang B.G."/>
            <person name="Yang W.F."/>
            <person name="Lam T.T."/>
            <person name="Chang Q.C."/>
            <person name="Ding S.J."/>
            <person name="Wang X.J."/>
            <person name="Zhu J.G."/>
            <person name="Ruan X.D."/>
            <person name="Zhao L."/>
            <person name="Wei J.T."/>
            <person name="Ye R.Z."/>
            <person name="Que T.C."/>
            <person name="Du C.H."/>
            <person name="Zhou Y.H."/>
            <person name="Cheng J.X."/>
            <person name="Dai P.F."/>
            <person name="Guo W.B."/>
            <person name="Han X.H."/>
            <person name="Huang E.J."/>
            <person name="Li L.F."/>
            <person name="Wei W."/>
            <person name="Gao Y.C."/>
            <person name="Liu J.Z."/>
            <person name="Shao H.Z."/>
            <person name="Wang X."/>
            <person name="Wang C.C."/>
            <person name="Yang T.C."/>
            <person name="Huo Q.B."/>
            <person name="Li W."/>
            <person name="Chen H.Y."/>
            <person name="Chen S.E."/>
            <person name="Zhou L.G."/>
            <person name="Ni X.B."/>
            <person name="Tian J.H."/>
            <person name="Sheng Y."/>
            <person name="Liu T."/>
            <person name="Pan Y.S."/>
            <person name="Xia L.Y."/>
            <person name="Li J."/>
            <person name="Zhao F."/>
            <person name="Cao W.C."/>
        </authorList>
    </citation>
    <scope>NUCLEOTIDE SEQUENCE [LARGE SCALE GENOMIC DNA]</scope>
    <source>
        <strain evidence="1">Iper-2018</strain>
    </source>
</reference>
<comment type="caution">
    <text evidence="1">The sequence shown here is derived from an EMBL/GenBank/DDBJ whole genome shotgun (WGS) entry which is preliminary data.</text>
</comment>
<gene>
    <name evidence="1" type="ORF">HPB47_024822</name>
</gene>
<evidence type="ECO:0000313" key="1">
    <source>
        <dbReference type="EMBL" id="KAG0428176.1"/>
    </source>
</evidence>